<dbReference type="Proteomes" id="UP000077787">
    <property type="component" value="Chromosome"/>
</dbReference>
<protein>
    <submittedName>
        <fullName evidence="1">Acyl-CoA dehydrogenase</fullName>
    </submittedName>
</protein>
<dbReference type="OrthoDB" id="4568976at2"/>
<dbReference type="InterPro" id="IPR046373">
    <property type="entry name" value="Acyl-CoA_Oxase/DH_mid-dom_sf"/>
</dbReference>
<evidence type="ECO:0000313" key="2">
    <source>
        <dbReference type="Proteomes" id="UP000077787"/>
    </source>
</evidence>
<dbReference type="SUPFAM" id="SSF56645">
    <property type="entry name" value="Acyl-CoA dehydrogenase NM domain-like"/>
    <property type="match status" value="1"/>
</dbReference>
<organism evidence="1 2">
    <name type="scientific">Stutzerimonas stutzeri</name>
    <name type="common">Pseudomonas stutzeri</name>
    <dbReference type="NCBI Taxonomy" id="316"/>
    <lineage>
        <taxon>Bacteria</taxon>
        <taxon>Pseudomonadati</taxon>
        <taxon>Pseudomonadota</taxon>
        <taxon>Gammaproteobacteria</taxon>
        <taxon>Pseudomonadales</taxon>
        <taxon>Pseudomonadaceae</taxon>
        <taxon>Stutzerimonas</taxon>
    </lineage>
</organism>
<accession>A0A172WS94</accession>
<name>A0A172WS94_STUST</name>
<dbReference type="AlphaFoldDB" id="A0A172WS94"/>
<dbReference type="Gene3D" id="2.40.110.10">
    <property type="entry name" value="Butyryl-CoA Dehydrogenase, subunit A, domain 2"/>
    <property type="match status" value="1"/>
</dbReference>
<gene>
    <name evidence="1" type="ORF">PS273GM_13845</name>
</gene>
<sequence>MSWRTVLGPIERLPQPAALDDWFGEVQANGGGDPFELAVRGGRQAATPGLAFLVGYQAALRRLWPSAPAGIGALCATEQRKLRPADMQTRLDRLTLTGSKDFVIAGSAAAWLLVPARDEAPGGPTRLSLCVVGCGDRGVTIEDMPALPLVPDIVHGRLRLERVPCQRLAGDGWDDYVKPFRTLEDLYVLVAMVSWLYGIALECAWPQALQLRLIGQLAAAAEVSRLPPAELSTQLLLAALDAQWAATLPALDTALDEGPGHWAKLWQRDRGILQLARQAQAKRLDKAAAAFALTPQRDRD</sequence>
<dbReference type="GO" id="GO:0016627">
    <property type="term" value="F:oxidoreductase activity, acting on the CH-CH group of donors"/>
    <property type="evidence" value="ECO:0007669"/>
    <property type="project" value="InterPro"/>
</dbReference>
<dbReference type="InterPro" id="IPR009100">
    <property type="entry name" value="AcylCoA_DH/oxidase_NM_dom_sf"/>
</dbReference>
<reference evidence="1 2" key="1">
    <citation type="submission" date="2016-05" db="EMBL/GenBank/DDBJ databases">
        <title>Genome sequence of Pseudomonas stutzeri 273 and identification of the exopolysaccharide biosynthesis locus.</title>
        <authorList>
            <person name="Wu S."/>
            <person name="Sun C."/>
        </authorList>
    </citation>
    <scope>NUCLEOTIDE SEQUENCE [LARGE SCALE GENOMIC DNA]</scope>
    <source>
        <strain evidence="1 2">273</strain>
    </source>
</reference>
<dbReference type="RefSeq" id="WP_064481683.1">
    <property type="nucleotide sequence ID" value="NZ_CP015641.1"/>
</dbReference>
<proteinExistence type="predicted"/>
<dbReference type="EMBL" id="CP015641">
    <property type="protein sequence ID" value="ANF26155.1"/>
    <property type="molecule type" value="Genomic_DNA"/>
</dbReference>
<evidence type="ECO:0000313" key="1">
    <source>
        <dbReference type="EMBL" id="ANF26155.1"/>
    </source>
</evidence>